<dbReference type="InterPro" id="IPR011009">
    <property type="entry name" value="Kinase-like_dom_sf"/>
</dbReference>
<dbReference type="OrthoDB" id="193931at2759"/>
<keyword evidence="10" id="KW-0175">Coiled coil</keyword>
<evidence type="ECO:0000256" key="4">
    <source>
        <dbReference type="ARBA" id="ARBA00022741"/>
    </source>
</evidence>
<evidence type="ECO:0000256" key="7">
    <source>
        <dbReference type="ARBA" id="ARBA00047899"/>
    </source>
</evidence>
<keyword evidence="4 9" id="KW-0547">Nucleotide-binding</keyword>
<dbReference type="InterPro" id="IPR017441">
    <property type="entry name" value="Protein_kinase_ATP_BS"/>
</dbReference>
<dbReference type="InterPro" id="IPR046347">
    <property type="entry name" value="bZIP_sf"/>
</dbReference>
<dbReference type="PROSITE" id="PS50011">
    <property type="entry name" value="PROTEIN_KINASE_DOM"/>
    <property type="match status" value="1"/>
</dbReference>
<organism evidence="14 15">
    <name type="scientific">Daphnia pulex</name>
    <name type="common">Water flea</name>
    <dbReference type="NCBI Taxonomy" id="6669"/>
    <lineage>
        <taxon>Eukaryota</taxon>
        <taxon>Metazoa</taxon>
        <taxon>Ecdysozoa</taxon>
        <taxon>Arthropoda</taxon>
        <taxon>Crustacea</taxon>
        <taxon>Branchiopoda</taxon>
        <taxon>Diplostraca</taxon>
        <taxon>Cladocera</taxon>
        <taxon>Anomopoda</taxon>
        <taxon>Daphniidae</taxon>
        <taxon>Daphnia</taxon>
    </lineage>
</organism>
<keyword evidence="3" id="KW-0808">Transferase</keyword>
<dbReference type="PANTHER" id="PTHR24346">
    <property type="entry name" value="MAP/MICROTUBULE AFFINITY-REGULATING KINASE"/>
    <property type="match status" value="1"/>
</dbReference>
<evidence type="ECO:0000256" key="5">
    <source>
        <dbReference type="ARBA" id="ARBA00022777"/>
    </source>
</evidence>
<dbReference type="GO" id="GO:0003700">
    <property type="term" value="F:DNA-binding transcription factor activity"/>
    <property type="evidence" value="ECO:0007669"/>
    <property type="project" value="InterPro"/>
</dbReference>
<dbReference type="FunFam" id="3.30.200.20:FF:000003">
    <property type="entry name" value="Non-specific serine/threonine protein kinase"/>
    <property type="match status" value="1"/>
</dbReference>
<dbReference type="SMART" id="SM00220">
    <property type="entry name" value="S_TKc"/>
    <property type="match status" value="1"/>
</dbReference>
<dbReference type="GO" id="GO:0005524">
    <property type="term" value="F:ATP binding"/>
    <property type="evidence" value="ECO:0007669"/>
    <property type="project" value="UniProtKB-UniRule"/>
</dbReference>
<gene>
    <name evidence="14" type="ORF">DAPPUDRAFT_334105</name>
</gene>
<evidence type="ECO:0000313" key="15">
    <source>
        <dbReference type="Proteomes" id="UP000000305"/>
    </source>
</evidence>
<dbReference type="SUPFAM" id="SSF56112">
    <property type="entry name" value="Protein kinase-like (PK-like)"/>
    <property type="match status" value="1"/>
</dbReference>
<dbReference type="HOGENOM" id="CLU_316488_0_0_1"/>
<name>E9HUQ1_DAPPU</name>
<feature type="compositionally biased region" description="Low complexity" evidence="11">
    <location>
        <begin position="671"/>
        <end position="688"/>
    </location>
</feature>
<keyword evidence="5" id="KW-0418">Kinase</keyword>
<dbReference type="GO" id="GO:0035556">
    <property type="term" value="P:intracellular signal transduction"/>
    <property type="evidence" value="ECO:0000318"/>
    <property type="project" value="GO_Central"/>
</dbReference>
<evidence type="ECO:0000256" key="11">
    <source>
        <dbReference type="SAM" id="MobiDB-lite"/>
    </source>
</evidence>
<accession>E9HUQ1</accession>
<evidence type="ECO:0000259" key="12">
    <source>
        <dbReference type="PROSITE" id="PS50011"/>
    </source>
</evidence>
<protein>
    <recommendedName>
        <fullName evidence="1">non-specific serine/threonine protein kinase</fullName>
        <ecNumber evidence="1">2.7.11.1</ecNumber>
    </recommendedName>
</protein>
<dbReference type="InterPro" id="IPR008271">
    <property type="entry name" value="Ser/Thr_kinase_AS"/>
</dbReference>
<comment type="catalytic activity">
    <reaction evidence="8">
        <text>L-seryl-[protein] + ATP = O-phospho-L-seryl-[protein] + ADP + H(+)</text>
        <dbReference type="Rhea" id="RHEA:17989"/>
        <dbReference type="Rhea" id="RHEA-COMP:9863"/>
        <dbReference type="Rhea" id="RHEA-COMP:11604"/>
        <dbReference type="ChEBI" id="CHEBI:15378"/>
        <dbReference type="ChEBI" id="CHEBI:29999"/>
        <dbReference type="ChEBI" id="CHEBI:30616"/>
        <dbReference type="ChEBI" id="CHEBI:83421"/>
        <dbReference type="ChEBI" id="CHEBI:456216"/>
        <dbReference type="EC" id="2.7.11.1"/>
    </reaction>
</comment>
<comment type="catalytic activity">
    <reaction evidence="7">
        <text>L-threonyl-[protein] + ATP = O-phospho-L-threonyl-[protein] + ADP + H(+)</text>
        <dbReference type="Rhea" id="RHEA:46608"/>
        <dbReference type="Rhea" id="RHEA-COMP:11060"/>
        <dbReference type="Rhea" id="RHEA-COMP:11605"/>
        <dbReference type="ChEBI" id="CHEBI:15378"/>
        <dbReference type="ChEBI" id="CHEBI:30013"/>
        <dbReference type="ChEBI" id="CHEBI:30616"/>
        <dbReference type="ChEBI" id="CHEBI:61977"/>
        <dbReference type="ChEBI" id="CHEBI:456216"/>
        <dbReference type="EC" id="2.7.11.1"/>
    </reaction>
</comment>
<dbReference type="PROSITE" id="PS00108">
    <property type="entry name" value="PROTEIN_KINASE_ST"/>
    <property type="match status" value="1"/>
</dbReference>
<feature type="region of interest" description="Disordered" evidence="11">
    <location>
        <begin position="668"/>
        <end position="688"/>
    </location>
</feature>
<dbReference type="PANTHER" id="PTHR24346:SF49">
    <property type="entry name" value="NIM1 SERINE_THREONINE PROTEIN KINASE"/>
    <property type="match status" value="1"/>
</dbReference>
<feature type="domain" description="BZIP" evidence="13">
    <location>
        <begin position="762"/>
        <end position="825"/>
    </location>
</feature>
<dbReference type="SUPFAM" id="SSF57959">
    <property type="entry name" value="Leucine zipper domain"/>
    <property type="match status" value="1"/>
</dbReference>
<evidence type="ECO:0000256" key="2">
    <source>
        <dbReference type="ARBA" id="ARBA00022527"/>
    </source>
</evidence>
<dbReference type="InterPro" id="IPR004827">
    <property type="entry name" value="bZIP"/>
</dbReference>
<dbReference type="Gene3D" id="1.20.5.170">
    <property type="match status" value="1"/>
</dbReference>
<dbReference type="InParanoid" id="E9HUQ1"/>
<evidence type="ECO:0000256" key="6">
    <source>
        <dbReference type="ARBA" id="ARBA00022840"/>
    </source>
</evidence>
<dbReference type="STRING" id="6669.E9HUQ1"/>
<evidence type="ECO:0000256" key="8">
    <source>
        <dbReference type="ARBA" id="ARBA00048679"/>
    </source>
</evidence>
<evidence type="ECO:0000256" key="3">
    <source>
        <dbReference type="ARBA" id="ARBA00022679"/>
    </source>
</evidence>
<keyword evidence="15" id="KW-1185">Reference proteome</keyword>
<dbReference type="CDD" id="cd14706">
    <property type="entry name" value="bZIP_CREBZF"/>
    <property type="match status" value="1"/>
</dbReference>
<feature type="domain" description="Protein kinase" evidence="12">
    <location>
        <begin position="74"/>
        <end position="330"/>
    </location>
</feature>
<sequence>MPFGPSNRNAATLGQNKPVYPTWTRNYIANTRGCGTWPGNIEAAPSRYEQFVAAMTDDERFQRDVTLGKRIGLYKFRGELGTGNFSRVKLAFHQLAHERVAIKIIEKTGMDQKALMMLSREINNMDTVRHPAIVRLFEVLETISKVYLVMEVAPVGEMYTHVSITGRYDESLAKNLYSQLISAVEFMHENDLYHRDIKAENVFLSSSDRVRLGDFGFSTRIVNTVEHQSHLLTTFCGSPPYAAPELFYDDAYSGSAVDIWALGVLLFFMVTATLPFQGQTVNGLKNAILENNYFIPSYLSASCVELIRAILNRDPAERISMVGIRASEWLYGQVKLTPLPTYQFVPPEPDVERNKMETKVIARLDELGISESMIMEHREKGGRSDVIGTYRILMYRASCEDAEADAASVKQEEEKLQENLLAPPTVSLAGSLSKSIKSALSVKSSRSEKSAKSTKDIIACILEYAMDCNVMPLKPLPEFTGIVNTMPYNIEYDEREISNIRSQCDCDNCGDSGHPHQVSTTEVYPDNPNGHILLEQKINHKTKSSLVWGEDITFLDHRQHANGGGEMADSPQYSRISEVVDQDNKSILQRELQQCDDGNNKLELTTNMVTLSELSDMNVMEPDKYISLSGFNFFPKDEGTEDLNDICSSLDLVDHNLVETHPCTVDEIHHSNVPTTSTSENPSPPVGRMNLRRTRTASRRMSALNGDDNSFCSQSESLSESNRKRNMSEHSMMSACSYDDPDSPYNSSGRKKRRRYEEAPSEDPAFEKSRKNAIIAKRNREKKKALMDDMEKRCDKLVYDNQQLESDNGKLRHRVTTLEEEVYYLKSVLANESALSTVLSGLKSVGHLRFSSSFDASKNNKKPGSSKNSPTSSPLKVSGGVCLHVDGNEVCMQTCAKCSKMACGAPRSNEVTTSKTVNKRSA</sequence>
<keyword evidence="6 9" id="KW-0067">ATP-binding</keyword>
<dbReference type="Proteomes" id="UP000000305">
    <property type="component" value="Unassembled WGS sequence"/>
</dbReference>
<evidence type="ECO:0000256" key="1">
    <source>
        <dbReference type="ARBA" id="ARBA00012513"/>
    </source>
</evidence>
<feature type="region of interest" description="Disordered" evidence="11">
    <location>
        <begin position="853"/>
        <end position="876"/>
    </location>
</feature>
<feature type="coiled-coil region" evidence="10">
    <location>
        <begin position="787"/>
        <end position="821"/>
    </location>
</feature>
<dbReference type="PROSITE" id="PS00107">
    <property type="entry name" value="PROTEIN_KINASE_ATP"/>
    <property type="match status" value="1"/>
</dbReference>
<feature type="compositionally biased region" description="Low complexity" evidence="11">
    <location>
        <begin position="701"/>
        <end position="720"/>
    </location>
</feature>
<reference evidence="14 15" key="1">
    <citation type="journal article" date="2011" name="Science">
        <title>The ecoresponsive genome of Daphnia pulex.</title>
        <authorList>
            <person name="Colbourne J.K."/>
            <person name="Pfrender M.E."/>
            <person name="Gilbert D."/>
            <person name="Thomas W.K."/>
            <person name="Tucker A."/>
            <person name="Oakley T.H."/>
            <person name="Tokishita S."/>
            <person name="Aerts A."/>
            <person name="Arnold G.J."/>
            <person name="Basu M.K."/>
            <person name="Bauer D.J."/>
            <person name="Caceres C.E."/>
            <person name="Carmel L."/>
            <person name="Casola C."/>
            <person name="Choi J.H."/>
            <person name="Detter J.C."/>
            <person name="Dong Q."/>
            <person name="Dusheyko S."/>
            <person name="Eads B.D."/>
            <person name="Frohlich T."/>
            <person name="Geiler-Samerotte K.A."/>
            <person name="Gerlach D."/>
            <person name="Hatcher P."/>
            <person name="Jogdeo S."/>
            <person name="Krijgsveld J."/>
            <person name="Kriventseva E.V."/>
            <person name="Kultz D."/>
            <person name="Laforsch C."/>
            <person name="Lindquist E."/>
            <person name="Lopez J."/>
            <person name="Manak J.R."/>
            <person name="Muller J."/>
            <person name="Pangilinan J."/>
            <person name="Patwardhan R.P."/>
            <person name="Pitluck S."/>
            <person name="Pritham E.J."/>
            <person name="Rechtsteiner A."/>
            <person name="Rho M."/>
            <person name="Rogozin I.B."/>
            <person name="Sakarya O."/>
            <person name="Salamov A."/>
            <person name="Schaack S."/>
            <person name="Shapiro H."/>
            <person name="Shiga Y."/>
            <person name="Skalitzky C."/>
            <person name="Smith Z."/>
            <person name="Souvorov A."/>
            <person name="Sung W."/>
            <person name="Tang Z."/>
            <person name="Tsuchiya D."/>
            <person name="Tu H."/>
            <person name="Vos H."/>
            <person name="Wang M."/>
            <person name="Wolf Y.I."/>
            <person name="Yamagata H."/>
            <person name="Yamada T."/>
            <person name="Ye Y."/>
            <person name="Shaw J.R."/>
            <person name="Andrews J."/>
            <person name="Crease T.J."/>
            <person name="Tang H."/>
            <person name="Lucas S.M."/>
            <person name="Robertson H.M."/>
            <person name="Bork P."/>
            <person name="Koonin E.V."/>
            <person name="Zdobnov E.M."/>
            <person name="Grigoriev I.V."/>
            <person name="Lynch M."/>
            <person name="Boore J.L."/>
        </authorList>
    </citation>
    <scope>NUCLEOTIDE SEQUENCE [LARGE SCALE GENOMIC DNA]</scope>
</reference>
<dbReference type="PROSITE" id="PS50217">
    <property type="entry name" value="BZIP"/>
    <property type="match status" value="1"/>
</dbReference>
<dbReference type="Gene3D" id="1.10.510.10">
    <property type="entry name" value="Transferase(Phosphotransferase) domain 1"/>
    <property type="match status" value="1"/>
</dbReference>
<dbReference type="EC" id="2.7.11.1" evidence="1"/>
<feature type="binding site" evidence="9">
    <location>
        <position position="103"/>
    </location>
    <ligand>
        <name>ATP</name>
        <dbReference type="ChEBI" id="CHEBI:30616"/>
    </ligand>
</feature>
<dbReference type="eggNOG" id="KOG0583">
    <property type="taxonomic scope" value="Eukaryota"/>
</dbReference>
<evidence type="ECO:0000313" key="14">
    <source>
        <dbReference type="EMBL" id="EFX64522.1"/>
    </source>
</evidence>
<dbReference type="EMBL" id="GL732818">
    <property type="protein sequence ID" value="EFX64522.1"/>
    <property type="molecule type" value="Genomic_DNA"/>
</dbReference>
<dbReference type="FunFam" id="1.10.510.10:FF:001860">
    <property type="entry name" value="Probable serine/threonine-protein kinase DDB_G0280133"/>
    <property type="match status" value="1"/>
</dbReference>
<dbReference type="AlphaFoldDB" id="E9HUQ1"/>
<evidence type="ECO:0000259" key="13">
    <source>
        <dbReference type="PROSITE" id="PS50217"/>
    </source>
</evidence>
<feature type="compositionally biased region" description="Low complexity" evidence="11">
    <location>
        <begin position="862"/>
        <end position="876"/>
    </location>
</feature>
<dbReference type="KEGG" id="dpx:DAPPUDRAFT_334105"/>
<evidence type="ECO:0000256" key="9">
    <source>
        <dbReference type="PROSITE-ProRule" id="PRU10141"/>
    </source>
</evidence>
<dbReference type="InterPro" id="IPR000719">
    <property type="entry name" value="Prot_kinase_dom"/>
</dbReference>
<keyword evidence="2" id="KW-0723">Serine/threonine-protein kinase</keyword>
<proteinExistence type="predicted"/>
<feature type="region of interest" description="Disordered" evidence="11">
    <location>
        <begin position="701"/>
        <end position="771"/>
    </location>
</feature>
<dbReference type="FunFam" id="1.20.5.170:FF:000248">
    <property type="entry name" value="Uncharacterized protein"/>
    <property type="match status" value="1"/>
</dbReference>
<evidence type="ECO:0000256" key="10">
    <source>
        <dbReference type="SAM" id="Coils"/>
    </source>
</evidence>
<dbReference type="Pfam" id="PF00069">
    <property type="entry name" value="Pkinase"/>
    <property type="match status" value="1"/>
</dbReference>
<dbReference type="GO" id="GO:0004674">
    <property type="term" value="F:protein serine/threonine kinase activity"/>
    <property type="evidence" value="ECO:0000318"/>
    <property type="project" value="GO_Central"/>
</dbReference>